<organism evidence="1 2">
    <name type="scientific">Paracoccus denitrificans</name>
    <dbReference type="NCBI Taxonomy" id="266"/>
    <lineage>
        <taxon>Bacteria</taxon>
        <taxon>Pseudomonadati</taxon>
        <taxon>Pseudomonadota</taxon>
        <taxon>Alphaproteobacteria</taxon>
        <taxon>Rhodobacterales</taxon>
        <taxon>Paracoccaceae</taxon>
        <taxon>Paracoccus</taxon>
    </lineage>
</organism>
<evidence type="ECO:0000313" key="1">
    <source>
        <dbReference type="EMBL" id="TKW65239.1"/>
    </source>
</evidence>
<protein>
    <submittedName>
        <fullName evidence="1">Uncharacterized protein</fullName>
    </submittedName>
</protein>
<name>A0A533I0L1_PARDE</name>
<dbReference type="EMBL" id="VAFL01000015">
    <property type="protein sequence ID" value="TKW65239.1"/>
    <property type="molecule type" value="Genomic_DNA"/>
</dbReference>
<accession>A0A533I0L1</accession>
<proteinExistence type="predicted"/>
<sequence>MTVQYTNRNGLSLYAQVALATDWYDHAEAGLSVTTLLKPLKQVILGRRVEPGAVIPDVSDQIANTVGSAVHDGFERAWTQNPDLVSTLISVGVAPGAAKKVVVNPTPEQVAAGGIIPAYFEVRLKKTINGVTVSGKFDAVIDGVVEDLKNTGVYTYMTGRKDEDYIAQGSMYRWLDPKIITKDYMNLTFNFTDWSKGQSFQIPGYPTDRMLTRRFNLWSVEETEAFVVRRIEDLTRLMDAPEELIPACTDEDLWRKAPSYRYYKNPAKAYEPGARSTKNFDNPHDAAVQRNKDGDVGIVIERKGEVKACLYCPGFLVCKQKDLLIASGDLIVASH</sequence>
<reference evidence="1 2" key="1">
    <citation type="journal article" date="2017" name="Nat. Commun.">
        <title>In situ click chemistry generation of cyclooxygenase-2 inhibitors.</title>
        <authorList>
            <person name="Bhardwaj A."/>
            <person name="Kaur J."/>
            <person name="Wuest M."/>
            <person name="Wuest F."/>
        </authorList>
    </citation>
    <scope>NUCLEOTIDE SEQUENCE [LARGE SCALE GENOMIC DNA]</scope>
    <source>
        <strain evidence="1">S2_012_000_R3_94</strain>
    </source>
</reference>
<dbReference type="AlphaFoldDB" id="A0A533I0L1"/>
<comment type="caution">
    <text evidence="1">The sequence shown here is derived from an EMBL/GenBank/DDBJ whole genome shotgun (WGS) entry which is preliminary data.</text>
</comment>
<gene>
    <name evidence="1" type="ORF">DI616_16065</name>
</gene>
<evidence type="ECO:0000313" key="2">
    <source>
        <dbReference type="Proteomes" id="UP000315344"/>
    </source>
</evidence>
<dbReference type="Proteomes" id="UP000315344">
    <property type="component" value="Unassembled WGS sequence"/>
</dbReference>